<dbReference type="CDD" id="cd00707">
    <property type="entry name" value="Pancreat_lipase_like"/>
    <property type="match status" value="1"/>
</dbReference>
<dbReference type="Gene3D" id="3.40.50.1820">
    <property type="entry name" value="alpha/beta hydrolase"/>
    <property type="match status" value="1"/>
</dbReference>
<evidence type="ECO:0000313" key="11">
    <source>
        <dbReference type="Proteomes" id="UP000053105"/>
    </source>
</evidence>
<proteinExistence type="inferred from homology"/>
<dbReference type="InterPro" id="IPR033906">
    <property type="entry name" value="Lipase_N"/>
</dbReference>
<dbReference type="InterPro" id="IPR029058">
    <property type="entry name" value="AB_hydrolase_fold"/>
</dbReference>
<evidence type="ECO:0000256" key="5">
    <source>
        <dbReference type="ARBA" id="ARBA00022525"/>
    </source>
</evidence>
<evidence type="ECO:0000259" key="9">
    <source>
        <dbReference type="Pfam" id="PF00151"/>
    </source>
</evidence>
<dbReference type="GO" id="GO:0016042">
    <property type="term" value="P:lipid catabolic process"/>
    <property type="evidence" value="ECO:0007669"/>
    <property type="project" value="TreeGrafter"/>
</dbReference>
<dbReference type="Proteomes" id="UP000053105">
    <property type="component" value="Unassembled WGS sequence"/>
</dbReference>
<dbReference type="OrthoDB" id="8183961at2759"/>
<protein>
    <recommendedName>
        <fullName evidence="4">phospholipase A1</fullName>
        <ecNumber evidence="4">3.1.1.32</ecNumber>
    </recommendedName>
</protein>
<dbReference type="PANTHER" id="PTHR11610">
    <property type="entry name" value="LIPASE"/>
    <property type="match status" value="1"/>
</dbReference>
<dbReference type="EC" id="3.1.1.32" evidence="4"/>
<dbReference type="InterPro" id="IPR000734">
    <property type="entry name" value="TAG_lipase"/>
</dbReference>
<dbReference type="GO" id="GO:0017171">
    <property type="term" value="F:serine hydrolase activity"/>
    <property type="evidence" value="ECO:0007669"/>
    <property type="project" value="TreeGrafter"/>
</dbReference>
<sequence>MELYRLNGNTSTANVLALINRQGRQVGVRRRTRQHSKNYRAHVSSPVTVVTIKRSGIARMRVSTLRSSVFLFTVFYVEIFATAIKEPRGPIQEAIQNGVAAQYDRKDCIWRRGNDKDSCPDPDVKVYLYTPDRPRRELDTRESDWLRQDYDPIKENVLLIHGYAGGDDTLPISVLRDAYLRNGSYNVFLVDWGTLCAPPCYPAAVSNLRPVARCLAGTLTTLRNLGLPISRTTCVGHSLGAHICGIMANFLLFRMHRIIGLDPARPLLRPGYVNRLDSGDADFVQVIHTNAGYYGEGGRMGHVDFCVNGGKMQPFCENTPNYQLCSHVWVVCYMAQSIDNSGQESMAEPCSRRCPSGPRIALRAGEYVAMGQHTPIGTRGSFCFTNKHPPYCPKYNNGRGDGRCCVPEGKSVTF</sequence>
<comment type="similarity">
    <text evidence="3 8">Belongs to the AB hydrolase superfamily. Lipase family.</text>
</comment>
<gene>
    <name evidence="10" type="ORF">WN51_13971</name>
</gene>
<evidence type="ECO:0000256" key="7">
    <source>
        <dbReference type="ARBA" id="ARBA00023157"/>
    </source>
</evidence>
<comment type="catalytic activity">
    <reaction evidence="1">
        <text>a 1,2-diacyl-sn-glycero-3-phosphocholine + H2O = a 2-acyl-sn-glycero-3-phosphocholine + a fatty acid + H(+)</text>
        <dbReference type="Rhea" id="RHEA:18689"/>
        <dbReference type="ChEBI" id="CHEBI:15377"/>
        <dbReference type="ChEBI" id="CHEBI:15378"/>
        <dbReference type="ChEBI" id="CHEBI:28868"/>
        <dbReference type="ChEBI" id="CHEBI:57643"/>
        <dbReference type="ChEBI" id="CHEBI:57875"/>
        <dbReference type="EC" id="3.1.1.32"/>
    </reaction>
</comment>
<keyword evidence="5" id="KW-0964">Secreted</keyword>
<reference evidence="10 11" key="1">
    <citation type="submission" date="2015-07" db="EMBL/GenBank/DDBJ databases">
        <title>The genome of Melipona quadrifasciata.</title>
        <authorList>
            <person name="Pan H."/>
            <person name="Kapheim K."/>
        </authorList>
    </citation>
    <scope>NUCLEOTIDE SEQUENCE [LARGE SCALE GENOMIC DNA]</scope>
    <source>
        <strain evidence="10">0111107301</strain>
        <tissue evidence="10">Whole body</tissue>
    </source>
</reference>
<accession>A0A0M9A1C7</accession>
<dbReference type="EMBL" id="KQ435794">
    <property type="protein sequence ID" value="KOX73893.1"/>
    <property type="molecule type" value="Genomic_DNA"/>
</dbReference>
<dbReference type="GO" id="GO:0005615">
    <property type="term" value="C:extracellular space"/>
    <property type="evidence" value="ECO:0007669"/>
    <property type="project" value="TreeGrafter"/>
</dbReference>
<dbReference type="SUPFAM" id="SSF53474">
    <property type="entry name" value="alpha/beta-Hydrolases"/>
    <property type="match status" value="1"/>
</dbReference>
<evidence type="ECO:0000256" key="8">
    <source>
        <dbReference type="RuleBase" id="RU004262"/>
    </source>
</evidence>
<dbReference type="InterPro" id="IPR013818">
    <property type="entry name" value="Lipase"/>
</dbReference>
<keyword evidence="7" id="KW-1015">Disulfide bond</keyword>
<feature type="domain" description="Lipase" evidence="9">
    <location>
        <begin position="119"/>
        <end position="351"/>
    </location>
</feature>
<organism evidence="10 11">
    <name type="scientific">Melipona quadrifasciata</name>
    <dbReference type="NCBI Taxonomy" id="166423"/>
    <lineage>
        <taxon>Eukaryota</taxon>
        <taxon>Metazoa</taxon>
        <taxon>Ecdysozoa</taxon>
        <taxon>Arthropoda</taxon>
        <taxon>Hexapoda</taxon>
        <taxon>Insecta</taxon>
        <taxon>Pterygota</taxon>
        <taxon>Neoptera</taxon>
        <taxon>Endopterygota</taxon>
        <taxon>Hymenoptera</taxon>
        <taxon>Apocrita</taxon>
        <taxon>Aculeata</taxon>
        <taxon>Apoidea</taxon>
        <taxon>Anthophila</taxon>
        <taxon>Apidae</taxon>
        <taxon>Melipona</taxon>
    </lineage>
</organism>
<name>A0A0M9A1C7_9HYME</name>
<dbReference type="Pfam" id="PF00151">
    <property type="entry name" value="Lipase"/>
    <property type="match status" value="1"/>
</dbReference>
<evidence type="ECO:0000313" key="10">
    <source>
        <dbReference type="EMBL" id="KOX73893.1"/>
    </source>
</evidence>
<keyword evidence="6" id="KW-0378">Hydrolase</keyword>
<dbReference type="GO" id="GO:0008970">
    <property type="term" value="F:phospholipase A1 activity"/>
    <property type="evidence" value="ECO:0007669"/>
    <property type="project" value="UniProtKB-EC"/>
</dbReference>
<evidence type="ECO:0000256" key="1">
    <source>
        <dbReference type="ARBA" id="ARBA00000111"/>
    </source>
</evidence>
<evidence type="ECO:0000256" key="4">
    <source>
        <dbReference type="ARBA" id="ARBA00013179"/>
    </source>
</evidence>
<dbReference type="STRING" id="166423.A0A0M9A1C7"/>
<dbReference type="PANTHER" id="PTHR11610:SF172">
    <property type="entry name" value="LIPASE MEMBER H-A-LIKE PROTEIN"/>
    <property type="match status" value="1"/>
</dbReference>
<evidence type="ECO:0000256" key="2">
    <source>
        <dbReference type="ARBA" id="ARBA00004613"/>
    </source>
</evidence>
<evidence type="ECO:0000256" key="3">
    <source>
        <dbReference type="ARBA" id="ARBA00010701"/>
    </source>
</evidence>
<dbReference type="AlphaFoldDB" id="A0A0M9A1C7"/>
<evidence type="ECO:0000256" key="6">
    <source>
        <dbReference type="ARBA" id="ARBA00022801"/>
    </source>
</evidence>
<comment type="subcellular location">
    <subcellularLocation>
        <location evidence="2">Secreted</location>
    </subcellularLocation>
</comment>
<keyword evidence="11" id="KW-1185">Reference proteome</keyword>